<proteinExistence type="predicted"/>
<name>A0A178M998_9CHLR</name>
<dbReference type="InterPro" id="IPR011990">
    <property type="entry name" value="TPR-like_helical_dom_sf"/>
</dbReference>
<protein>
    <submittedName>
        <fullName evidence="1">Uncharacterized protein</fullName>
    </submittedName>
</protein>
<dbReference type="STRING" id="1707952.A6A03_15055"/>
<evidence type="ECO:0000313" key="2">
    <source>
        <dbReference type="Proteomes" id="UP000078287"/>
    </source>
</evidence>
<comment type="caution">
    <text evidence="1">The sequence shown here is derived from an EMBL/GenBank/DDBJ whole genome shotgun (WGS) entry which is preliminary data.</text>
</comment>
<dbReference type="Gene3D" id="1.25.40.10">
    <property type="entry name" value="Tetratricopeptide repeat domain"/>
    <property type="match status" value="1"/>
</dbReference>
<keyword evidence="2" id="KW-1185">Reference proteome</keyword>
<dbReference type="Proteomes" id="UP000078287">
    <property type="component" value="Unassembled WGS sequence"/>
</dbReference>
<dbReference type="OrthoDB" id="136955at2"/>
<reference evidence="1 2" key="1">
    <citation type="submission" date="2016-04" db="EMBL/GenBank/DDBJ databases">
        <title>Chloroflexus islandicus sp. nov., a thermophilic filamentous anoxygenic phototrophic bacterium from geyser Strokkur (Iceland).</title>
        <authorList>
            <person name="Gaisin V.A."/>
            <person name="Kalashnikov A.M."/>
            <person name="Sukhacheva M.V."/>
            <person name="Grouzdev D.S."/>
            <person name="Ivanov T.M."/>
            <person name="Kuznetsov B."/>
            <person name="Gorlenko V.M."/>
        </authorList>
    </citation>
    <scope>NUCLEOTIDE SEQUENCE [LARGE SCALE GENOMIC DNA]</scope>
    <source>
        <strain evidence="2">isl-2</strain>
    </source>
</reference>
<sequence length="985" mass="106862">MTPIVPRAFRAVEQFSELYATVAPALRAQQERVQACLRSAIDRPALLDAAVATVRDQQGIVALEAPIGAGATTLLCQLAVRYDWPLWLADDDDGGGALAFYAQIAALRRPSLPLIDPAALTDPAACERLLAEVADPSQPLVLLVSAPDRDRQPLRSLPLPLPFDLPAGVTLVMHGSLPVEPDARLVLPAADRELIQTQTALLERRHCPLAWRAPLLAAAQGNLLYLSWAERWLHLGLLTSADLPADLNHLLLDWWQALSPTERRLAVLLAASGEPVPVAALAEISAEYPHLVLDRWEEQGLVHINLRRLSDEDSLLLVRYAHRAVRLFLARHVPREMDAAHGELAQWCAERLRRNPLDPVNRYLVRQLARHTALCPPAQRPAHLPTADQTAWLRERELREGLAGALRDAGWMLHDAAHGSPLALARTAAITGTLATRARQLSGELVTAAFLTAVQTGGREGSLRRVTAIVEQLPDGVPKAAVLRQLGEACYSVNMRSAAMRLLSRALDLEAQPVSRAWRDARDQAIEALATACLEAGDIERALACAEQIDLLERRAHVETLVVRRLLADGQYDHAWRLSRAILHENRAAWAQAEVAVALARIGDPRGEMLLEELKVETARAWAEIELACDLALRNEEAALQRIAALASPHQRDRGLARLARVFALAEKDGDALAAAERISNRELRVTTLLELRLLLQGLVANLATERATREIDALQGEDRPILLAALASAHAAIGRKDRALAIAYQLSGEELERALSRVAVACAQAGDYAGAQEVLAAMTDDDERDWARDEIARALAAIGDWEAASAQAAAIVADDQRARTSADLAIARARAGDVLVAVDMIRAIEVAAERGRALVMIAPLLAATDTGLADRLAEALLAGEARNRYRAALAVALVERGEVTTAAAIARRIRRRNERVRAELAIVAALDPSDPITLHRLASTLAKAAIGREEMFHALSLVVPMLQRMGGTPLLAELAAAIVADDRA</sequence>
<accession>A0A178M998</accession>
<gene>
    <name evidence="1" type="ORF">A6A03_15055</name>
</gene>
<dbReference type="AlphaFoldDB" id="A0A178M998"/>
<dbReference type="EMBL" id="LWQS01000056">
    <property type="protein sequence ID" value="OAN45322.1"/>
    <property type="molecule type" value="Genomic_DNA"/>
</dbReference>
<dbReference type="RefSeq" id="WP_066787808.1">
    <property type="nucleotide sequence ID" value="NZ_LWQS01000056.1"/>
</dbReference>
<evidence type="ECO:0000313" key="1">
    <source>
        <dbReference type="EMBL" id="OAN45322.1"/>
    </source>
</evidence>
<organism evidence="1 2">
    <name type="scientific">Chloroflexus islandicus</name>
    <dbReference type="NCBI Taxonomy" id="1707952"/>
    <lineage>
        <taxon>Bacteria</taxon>
        <taxon>Bacillati</taxon>
        <taxon>Chloroflexota</taxon>
        <taxon>Chloroflexia</taxon>
        <taxon>Chloroflexales</taxon>
        <taxon>Chloroflexineae</taxon>
        <taxon>Chloroflexaceae</taxon>
        <taxon>Chloroflexus</taxon>
    </lineage>
</organism>